<dbReference type="GO" id="GO:0008324">
    <property type="term" value="F:monoatomic cation transmembrane transporter activity"/>
    <property type="evidence" value="ECO:0007669"/>
    <property type="project" value="InterPro"/>
</dbReference>
<dbReference type="PANTHER" id="PTHR32507">
    <property type="entry name" value="NA(+)/H(+) ANTIPORTER 1"/>
    <property type="match status" value="1"/>
</dbReference>
<keyword evidence="2" id="KW-0813">Transport</keyword>
<gene>
    <name evidence="14" type="ORF">G3480_06245</name>
</gene>
<organism evidence="14 15">
    <name type="scientific">Thiorhodococcus mannitoliphagus</name>
    <dbReference type="NCBI Taxonomy" id="329406"/>
    <lineage>
        <taxon>Bacteria</taxon>
        <taxon>Pseudomonadati</taxon>
        <taxon>Pseudomonadota</taxon>
        <taxon>Gammaproteobacteria</taxon>
        <taxon>Chromatiales</taxon>
        <taxon>Chromatiaceae</taxon>
        <taxon>Thiorhodococcus</taxon>
    </lineage>
</organism>
<keyword evidence="10" id="KW-0406">Ion transport</keyword>
<dbReference type="Gene3D" id="3.30.70.1450">
    <property type="entry name" value="Regulator of K+ conductance, C-terminal domain"/>
    <property type="match status" value="1"/>
</dbReference>
<dbReference type="NCBIfam" id="NF003715">
    <property type="entry name" value="PRK05326.1-2"/>
    <property type="match status" value="1"/>
</dbReference>
<dbReference type="NCBIfam" id="NF003714">
    <property type="entry name" value="PRK05326.1-1"/>
    <property type="match status" value="1"/>
</dbReference>
<evidence type="ECO:0000256" key="2">
    <source>
        <dbReference type="ARBA" id="ARBA00022448"/>
    </source>
</evidence>
<feature type="transmembrane region" description="Helical" evidence="12">
    <location>
        <begin position="59"/>
        <end position="78"/>
    </location>
</feature>
<name>A0A6P1DNU5_9GAMM</name>
<dbReference type="Proteomes" id="UP000471640">
    <property type="component" value="Unassembled WGS sequence"/>
</dbReference>
<evidence type="ECO:0000313" key="15">
    <source>
        <dbReference type="Proteomes" id="UP000471640"/>
    </source>
</evidence>
<evidence type="ECO:0000256" key="4">
    <source>
        <dbReference type="ARBA" id="ARBA00022475"/>
    </source>
</evidence>
<evidence type="ECO:0000256" key="11">
    <source>
        <dbReference type="ARBA" id="ARBA00023136"/>
    </source>
</evidence>
<evidence type="ECO:0000256" key="10">
    <source>
        <dbReference type="ARBA" id="ARBA00023065"/>
    </source>
</evidence>
<dbReference type="Pfam" id="PF00999">
    <property type="entry name" value="Na_H_Exchanger"/>
    <property type="match status" value="1"/>
</dbReference>
<dbReference type="Gene3D" id="1.20.1530.20">
    <property type="match status" value="1"/>
</dbReference>
<sequence>MELTNQIILIGAAVLFVSVLASVVTSRLGAPLLLVFLVIGMLLGVDGPGGIAFHDVQLAHLLGSLALALILFDGGLVTPYKDFRVGLRPALGLATIGVGITAGITGLFAAWWLGFGWLEGLLLGAIVGSTDAAAVFSLLRSQGLELKQRVGATLEIESGSNDPMAVFLTIVLIELLLTSDGNAGLVILQAFLRQMGLGALIGIAGGFGLVWLINRLEMSPGLYPLAAMAGGLSLFGITAVLDGSGFLAIYLAGLVIGNRPLQQRVEIKRFHDGIARLAQIGMFLMLGLLVAPSELLPVAGDALLIAAVLILVARPAAVWLCLLPFRFPWREQLFVGWVGLRGAVPIILALFPLLAGFDAAQTYFNIIFFVVLISLLIQGWTLTWLARVLQLEVPPTTHLVQRVELDIPGQRELELVGYRLAENAPIITERHTEPHLPSDARLVALVRDKHLMESLSPLDPRPGDYLYLIADPKHLPELDRLFVPEPVSEHLSELAFFGEFVLNGDAKLGGLCAVYGIELPELEPELTLDALIRRGLYAHPVVGDRVQLGSIELVVRDVQDDIVTQVGLKLPHTTEPTSS</sequence>
<dbReference type="SUPFAM" id="SSF56176">
    <property type="entry name" value="FAD-binding/transporter-associated domain-like"/>
    <property type="match status" value="1"/>
</dbReference>
<evidence type="ECO:0000313" key="14">
    <source>
        <dbReference type="EMBL" id="NEX19917.1"/>
    </source>
</evidence>
<keyword evidence="9 12" id="KW-1133">Transmembrane helix</keyword>
<feature type="transmembrane region" description="Helical" evidence="12">
    <location>
        <begin position="303"/>
        <end position="322"/>
    </location>
</feature>
<evidence type="ECO:0000256" key="8">
    <source>
        <dbReference type="ARBA" id="ARBA00022958"/>
    </source>
</evidence>
<feature type="transmembrane region" description="Helical" evidence="12">
    <location>
        <begin position="120"/>
        <end position="139"/>
    </location>
</feature>
<feature type="transmembrane region" description="Helical" evidence="12">
    <location>
        <begin position="273"/>
        <end position="291"/>
    </location>
</feature>
<feature type="transmembrane region" description="Helical" evidence="12">
    <location>
        <begin position="225"/>
        <end position="252"/>
    </location>
</feature>
<keyword evidence="15" id="KW-1185">Reference proteome</keyword>
<dbReference type="InterPro" id="IPR005170">
    <property type="entry name" value="Transptr-assoc_dom"/>
</dbReference>
<evidence type="ECO:0000256" key="12">
    <source>
        <dbReference type="SAM" id="Phobius"/>
    </source>
</evidence>
<feature type="transmembrane region" description="Helical" evidence="12">
    <location>
        <begin position="32"/>
        <end position="53"/>
    </location>
</feature>
<accession>A0A6P1DNU5</accession>
<keyword evidence="8" id="KW-0630">Potassium</keyword>
<protein>
    <submittedName>
        <fullName evidence="14">Potassium/proton antiporter</fullName>
    </submittedName>
</protein>
<keyword evidence="7 12" id="KW-0812">Transmembrane</keyword>
<dbReference type="GO" id="GO:0005886">
    <property type="term" value="C:plasma membrane"/>
    <property type="evidence" value="ECO:0007669"/>
    <property type="project" value="UniProtKB-SubCell"/>
</dbReference>
<feature type="transmembrane region" description="Helical" evidence="12">
    <location>
        <begin position="195"/>
        <end position="213"/>
    </location>
</feature>
<comment type="subcellular location">
    <subcellularLocation>
        <location evidence="1">Cell membrane</location>
        <topology evidence="1">Multi-pass membrane protein</topology>
    </subcellularLocation>
</comment>
<dbReference type="AlphaFoldDB" id="A0A6P1DNU5"/>
<feature type="domain" description="RCK C-terminal" evidence="13">
    <location>
        <begin position="402"/>
        <end position="484"/>
    </location>
</feature>
<feature type="transmembrane region" description="Helical" evidence="12">
    <location>
        <begin position="334"/>
        <end position="357"/>
    </location>
</feature>
<dbReference type="SMART" id="SM01091">
    <property type="entry name" value="CorC_HlyC"/>
    <property type="match status" value="1"/>
</dbReference>
<evidence type="ECO:0000256" key="1">
    <source>
        <dbReference type="ARBA" id="ARBA00004651"/>
    </source>
</evidence>
<evidence type="ECO:0000256" key="9">
    <source>
        <dbReference type="ARBA" id="ARBA00022989"/>
    </source>
</evidence>
<keyword evidence="5" id="KW-0997">Cell inner membrane</keyword>
<feature type="transmembrane region" description="Helical" evidence="12">
    <location>
        <begin position="6"/>
        <end position="25"/>
    </location>
</feature>
<dbReference type="Pfam" id="PF03471">
    <property type="entry name" value="CorC_HlyC"/>
    <property type="match status" value="1"/>
</dbReference>
<dbReference type="InterPro" id="IPR036721">
    <property type="entry name" value="RCK_C_sf"/>
</dbReference>
<dbReference type="PROSITE" id="PS51202">
    <property type="entry name" value="RCK_C"/>
    <property type="match status" value="1"/>
</dbReference>
<evidence type="ECO:0000256" key="5">
    <source>
        <dbReference type="ARBA" id="ARBA00022519"/>
    </source>
</evidence>
<evidence type="ECO:0000256" key="3">
    <source>
        <dbReference type="ARBA" id="ARBA00022449"/>
    </source>
</evidence>
<evidence type="ECO:0000259" key="13">
    <source>
        <dbReference type="PROSITE" id="PS51202"/>
    </source>
</evidence>
<evidence type="ECO:0000256" key="6">
    <source>
        <dbReference type="ARBA" id="ARBA00022538"/>
    </source>
</evidence>
<evidence type="ECO:0000256" key="7">
    <source>
        <dbReference type="ARBA" id="ARBA00022692"/>
    </source>
</evidence>
<keyword evidence="4" id="KW-1003">Cell membrane</keyword>
<dbReference type="NCBIfam" id="NF003716">
    <property type="entry name" value="PRK05326.1-3"/>
    <property type="match status" value="1"/>
</dbReference>
<dbReference type="InterPro" id="IPR006037">
    <property type="entry name" value="RCK_C"/>
</dbReference>
<keyword evidence="6" id="KW-0633">Potassium transport</keyword>
<dbReference type="InterPro" id="IPR036318">
    <property type="entry name" value="FAD-bd_PCMH-like_sf"/>
</dbReference>
<dbReference type="GO" id="GO:0006813">
    <property type="term" value="P:potassium ion transport"/>
    <property type="evidence" value="ECO:0007669"/>
    <property type="project" value="UniProtKB-KW"/>
</dbReference>
<reference evidence="14 15" key="2">
    <citation type="submission" date="2020-02" db="EMBL/GenBank/DDBJ databases">
        <title>Genome sequences of Thiorhodococcus mannitoliphagus and Thiorhodococcus minor, purple sulfur photosynthetic bacteria in the gammaproteobacterial family, Chromatiaceae.</title>
        <authorList>
            <person name="Aviles F.A."/>
            <person name="Meyer T.E."/>
            <person name="Kyndt J.A."/>
        </authorList>
    </citation>
    <scope>NUCLEOTIDE SEQUENCE [LARGE SCALE GENOMIC DNA]</scope>
    <source>
        <strain evidence="14 15">DSM 18266</strain>
    </source>
</reference>
<feature type="transmembrane region" description="Helical" evidence="12">
    <location>
        <begin position="90"/>
        <end position="114"/>
    </location>
</feature>
<keyword evidence="11 12" id="KW-0472">Membrane</keyword>
<comment type="caution">
    <text evidence="14">The sequence shown here is derived from an EMBL/GenBank/DDBJ whole genome shotgun (WGS) entry which is preliminary data.</text>
</comment>
<dbReference type="RefSeq" id="WP_164652814.1">
    <property type="nucleotide sequence ID" value="NZ_JAAIJR010000018.1"/>
</dbReference>
<proteinExistence type="predicted"/>
<dbReference type="InterPro" id="IPR006153">
    <property type="entry name" value="Cation/H_exchanger_TM"/>
</dbReference>
<dbReference type="InterPro" id="IPR038770">
    <property type="entry name" value="Na+/solute_symporter_sf"/>
</dbReference>
<dbReference type="PANTHER" id="PTHR32507:SF7">
    <property type="entry name" value="K(+)_H(+) ANTIPORTER NHAP2"/>
    <property type="match status" value="1"/>
</dbReference>
<feature type="transmembrane region" description="Helical" evidence="12">
    <location>
        <begin position="363"/>
        <end position="385"/>
    </location>
</feature>
<keyword evidence="3" id="KW-0050">Antiport</keyword>
<dbReference type="GO" id="GO:0015297">
    <property type="term" value="F:antiporter activity"/>
    <property type="evidence" value="ECO:0007669"/>
    <property type="project" value="UniProtKB-KW"/>
</dbReference>
<dbReference type="GO" id="GO:0050660">
    <property type="term" value="F:flavin adenine dinucleotide binding"/>
    <property type="evidence" value="ECO:0007669"/>
    <property type="project" value="InterPro"/>
</dbReference>
<dbReference type="EMBL" id="JAAIJR010000018">
    <property type="protein sequence ID" value="NEX19917.1"/>
    <property type="molecule type" value="Genomic_DNA"/>
</dbReference>
<reference evidence="15" key="1">
    <citation type="journal article" date="2020" name="Microbiol. Resour. Announc.">
        <title>Draft Genome Sequences of Thiorhodococcus mannitoliphagus and Thiorhodococcus minor, Purple Sulfur Photosynthetic Bacteria in the Gammaproteobacterial Family Chromatiaceae.</title>
        <authorList>
            <person name="Aviles F.A."/>
            <person name="Meyer T.E."/>
            <person name="Kyndt J.A."/>
        </authorList>
    </citation>
    <scope>NUCLEOTIDE SEQUENCE [LARGE SCALE GENOMIC DNA]</scope>
    <source>
        <strain evidence="15">DSM 18266</strain>
    </source>
</reference>
<dbReference type="GO" id="GO:1902600">
    <property type="term" value="P:proton transmembrane transport"/>
    <property type="evidence" value="ECO:0007669"/>
    <property type="project" value="InterPro"/>
</dbReference>